<keyword evidence="5" id="KW-1003">Cell membrane</keyword>
<dbReference type="STRING" id="7395.A0A1A9VFC4"/>
<evidence type="ECO:0000256" key="4">
    <source>
        <dbReference type="ARBA" id="ARBA00022448"/>
    </source>
</evidence>
<evidence type="ECO:0000256" key="14">
    <source>
        <dbReference type="ARBA" id="ARBA00023242"/>
    </source>
</evidence>
<keyword evidence="19" id="KW-1185">Reference proteome</keyword>
<feature type="domain" description="EF-hand" evidence="17">
    <location>
        <begin position="114"/>
        <end position="149"/>
    </location>
</feature>
<proteinExistence type="inferred from homology"/>
<protein>
    <recommendedName>
        <fullName evidence="17">EF-hand domain-containing protein</fullName>
    </recommendedName>
</protein>
<dbReference type="Proteomes" id="UP000078200">
    <property type="component" value="Unassembled WGS sequence"/>
</dbReference>
<keyword evidence="10" id="KW-0677">Repeat</keyword>
<comment type="similarity">
    <text evidence="16">Belongs to the calcineurin regulatory subunit family. CHP subfamily.</text>
</comment>
<dbReference type="PROSITE" id="PS50222">
    <property type="entry name" value="EF_HAND_2"/>
    <property type="match status" value="1"/>
</dbReference>
<dbReference type="InterPro" id="IPR002048">
    <property type="entry name" value="EF_hand_dom"/>
</dbReference>
<evidence type="ECO:0000256" key="2">
    <source>
        <dbReference type="ARBA" id="ARBA00004236"/>
    </source>
</evidence>
<evidence type="ECO:0000256" key="6">
    <source>
        <dbReference type="ARBA" id="ARBA00022490"/>
    </source>
</evidence>
<evidence type="ECO:0000256" key="1">
    <source>
        <dbReference type="ARBA" id="ARBA00004123"/>
    </source>
</evidence>
<evidence type="ECO:0000259" key="17">
    <source>
        <dbReference type="PROSITE" id="PS50222"/>
    </source>
</evidence>
<dbReference type="PROSITE" id="PS00018">
    <property type="entry name" value="EF_HAND_1"/>
    <property type="match status" value="1"/>
</dbReference>
<sequence length="200" mass="22947">MTGCCSSNPQNLLKCPPSDMQILRNTTNLKTGEISHLYKRFCLLGKDSPSFPPKRLAKRHFLTVGHLARNPILAILLKAMFKERKTLTFVNFARFLSIFQANTLKTKKEQLVMTSEKKKRLLFSMYDTDMDGIISHEDLIVIVHRLYGDLMSSQQVLETAATMIFEMDTSGTQKILFEDFSDSLNVFDMEETLVVKIRED</sequence>
<keyword evidence="8" id="KW-0519">Myristate</keyword>
<dbReference type="GO" id="GO:0015031">
    <property type="term" value="P:protein transport"/>
    <property type="evidence" value="ECO:0007669"/>
    <property type="project" value="UniProtKB-KW"/>
</dbReference>
<reference evidence="18" key="1">
    <citation type="submission" date="2020-05" db="UniProtKB">
        <authorList>
            <consortium name="EnsemblMetazoa"/>
        </authorList>
    </citation>
    <scope>IDENTIFICATION</scope>
    <source>
        <strain evidence="18">TTRI</strain>
    </source>
</reference>
<keyword evidence="7" id="KW-0597">Phosphoprotein</keyword>
<evidence type="ECO:0000256" key="15">
    <source>
        <dbReference type="ARBA" id="ARBA00023288"/>
    </source>
</evidence>
<evidence type="ECO:0000256" key="16">
    <source>
        <dbReference type="ARBA" id="ARBA00038164"/>
    </source>
</evidence>
<keyword evidence="9" id="KW-0479">Metal-binding</keyword>
<evidence type="ECO:0000256" key="10">
    <source>
        <dbReference type="ARBA" id="ARBA00022737"/>
    </source>
</evidence>
<dbReference type="Gene3D" id="1.10.238.10">
    <property type="entry name" value="EF-hand"/>
    <property type="match status" value="1"/>
</dbReference>
<evidence type="ECO:0000256" key="3">
    <source>
        <dbReference type="ARBA" id="ARBA00004496"/>
    </source>
</evidence>
<dbReference type="GO" id="GO:0005886">
    <property type="term" value="C:plasma membrane"/>
    <property type="evidence" value="ECO:0007669"/>
    <property type="project" value="UniProtKB-SubCell"/>
</dbReference>
<dbReference type="InterPro" id="IPR018247">
    <property type="entry name" value="EF_Hand_1_Ca_BS"/>
</dbReference>
<keyword evidence="13" id="KW-0472">Membrane</keyword>
<dbReference type="AlphaFoldDB" id="A0A1A9VFC4"/>
<keyword evidence="14" id="KW-0539">Nucleus</keyword>
<dbReference type="GO" id="GO:0005509">
    <property type="term" value="F:calcium ion binding"/>
    <property type="evidence" value="ECO:0007669"/>
    <property type="project" value="InterPro"/>
</dbReference>
<organism evidence="18 19">
    <name type="scientific">Glossina austeni</name>
    <name type="common">Savannah tsetse fly</name>
    <dbReference type="NCBI Taxonomy" id="7395"/>
    <lineage>
        <taxon>Eukaryota</taxon>
        <taxon>Metazoa</taxon>
        <taxon>Ecdysozoa</taxon>
        <taxon>Arthropoda</taxon>
        <taxon>Hexapoda</taxon>
        <taxon>Insecta</taxon>
        <taxon>Pterygota</taxon>
        <taxon>Neoptera</taxon>
        <taxon>Endopterygota</taxon>
        <taxon>Diptera</taxon>
        <taxon>Brachycera</taxon>
        <taxon>Muscomorpha</taxon>
        <taxon>Hippoboscoidea</taxon>
        <taxon>Glossinidae</taxon>
        <taxon>Glossina</taxon>
    </lineage>
</organism>
<evidence type="ECO:0000256" key="8">
    <source>
        <dbReference type="ARBA" id="ARBA00022707"/>
    </source>
</evidence>
<evidence type="ECO:0000313" key="18">
    <source>
        <dbReference type="EnsemblMetazoa" id="GAUT035472-PA"/>
    </source>
</evidence>
<evidence type="ECO:0000313" key="19">
    <source>
        <dbReference type="Proteomes" id="UP000078200"/>
    </source>
</evidence>
<dbReference type="EnsemblMetazoa" id="GAUT035472-RA">
    <property type="protein sequence ID" value="GAUT035472-PA"/>
    <property type="gene ID" value="GAUT035472"/>
</dbReference>
<accession>A0A1A9VFC4</accession>
<keyword evidence="4" id="KW-0813">Transport</keyword>
<dbReference type="VEuPathDB" id="VectorBase:GAUT035472"/>
<dbReference type="GO" id="GO:0005737">
    <property type="term" value="C:cytoplasm"/>
    <property type="evidence" value="ECO:0007669"/>
    <property type="project" value="UniProtKB-SubCell"/>
</dbReference>
<comment type="subcellular location">
    <subcellularLocation>
        <location evidence="2">Cell membrane</location>
    </subcellularLocation>
    <subcellularLocation>
        <location evidence="3">Cytoplasm</location>
    </subcellularLocation>
    <subcellularLocation>
        <location evidence="1">Nucleus</location>
    </subcellularLocation>
</comment>
<evidence type="ECO:0000256" key="11">
    <source>
        <dbReference type="ARBA" id="ARBA00022837"/>
    </source>
</evidence>
<dbReference type="PANTHER" id="PTHR46002">
    <property type="entry name" value="EG:114D9.1 PROTEIN-RELATED"/>
    <property type="match status" value="1"/>
</dbReference>
<keyword evidence="12" id="KW-0653">Protein transport</keyword>
<dbReference type="InterPro" id="IPR051875">
    <property type="entry name" value="Calcineurin_B_homologous"/>
</dbReference>
<keyword evidence="15" id="KW-0449">Lipoprotein</keyword>
<dbReference type="SUPFAM" id="SSF47473">
    <property type="entry name" value="EF-hand"/>
    <property type="match status" value="1"/>
</dbReference>
<evidence type="ECO:0000256" key="9">
    <source>
        <dbReference type="ARBA" id="ARBA00022723"/>
    </source>
</evidence>
<keyword evidence="11" id="KW-0106">Calcium</keyword>
<evidence type="ECO:0000256" key="13">
    <source>
        <dbReference type="ARBA" id="ARBA00023136"/>
    </source>
</evidence>
<dbReference type="GO" id="GO:0005634">
    <property type="term" value="C:nucleus"/>
    <property type="evidence" value="ECO:0007669"/>
    <property type="project" value="UniProtKB-SubCell"/>
</dbReference>
<evidence type="ECO:0000256" key="12">
    <source>
        <dbReference type="ARBA" id="ARBA00022927"/>
    </source>
</evidence>
<evidence type="ECO:0000256" key="7">
    <source>
        <dbReference type="ARBA" id="ARBA00022553"/>
    </source>
</evidence>
<dbReference type="InterPro" id="IPR011992">
    <property type="entry name" value="EF-hand-dom_pair"/>
</dbReference>
<keyword evidence="6" id="KW-0963">Cytoplasm</keyword>
<name>A0A1A9VFC4_GLOAU</name>
<evidence type="ECO:0000256" key="5">
    <source>
        <dbReference type="ARBA" id="ARBA00022475"/>
    </source>
</evidence>